<accession>A0A1I3D6H9</accession>
<gene>
    <name evidence="4" type="ORF">E3O11_03610</name>
    <name evidence="3" type="ORF">SAMN05216274_11669</name>
</gene>
<evidence type="ECO:0000313" key="5">
    <source>
        <dbReference type="Proteomes" id="UP000199681"/>
    </source>
</evidence>
<dbReference type="RefSeq" id="WP_092451802.1">
    <property type="nucleotide sequence ID" value="NZ_BKAC01000019.1"/>
</dbReference>
<protein>
    <recommendedName>
        <fullName evidence="7">DUF4232 domain-containing protein</fullName>
    </recommendedName>
</protein>
<keyword evidence="2" id="KW-0472">Membrane</keyword>
<dbReference type="EMBL" id="FOPW01000016">
    <property type="protein sequence ID" value="SFH82333.1"/>
    <property type="molecule type" value="Genomic_DNA"/>
</dbReference>
<evidence type="ECO:0008006" key="7">
    <source>
        <dbReference type="Google" id="ProtNLM"/>
    </source>
</evidence>
<name>A0A1I3D6H9_9MICO</name>
<dbReference type="Proteomes" id="UP000297963">
    <property type="component" value="Unassembled WGS sequence"/>
</dbReference>
<evidence type="ECO:0000256" key="1">
    <source>
        <dbReference type="SAM" id="MobiDB-lite"/>
    </source>
</evidence>
<feature type="transmembrane region" description="Helical" evidence="2">
    <location>
        <begin position="21"/>
        <end position="43"/>
    </location>
</feature>
<dbReference type="STRING" id="995038.SAMN05216274_11669"/>
<organism evidence="4 6">
    <name type="scientific">Cryobacterium levicorallinum</name>
    <dbReference type="NCBI Taxonomy" id="995038"/>
    <lineage>
        <taxon>Bacteria</taxon>
        <taxon>Bacillati</taxon>
        <taxon>Actinomycetota</taxon>
        <taxon>Actinomycetes</taxon>
        <taxon>Micrococcales</taxon>
        <taxon>Microbacteriaceae</taxon>
        <taxon>Cryobacterium</taxon>
    </lineage>
</organism>
<proteinExistence type="predicted"/>
<evidence type="ECO:0000256" key="2">
    <source>
        <dbReference type="SAM" id="Phobius"/>
    </source>
</evidence>
<dbReference type="Proteomes" id="UP000199681">
    <property type="component" value="Unassembled WGS sequence"/>
</dbReference>
<reference evidence="4 6" key="2">
    <citation type="submission" date="2019-03" db="EMBL/GenBank/DDBJ databases">
        <title>Genomics of glacier-inhabiting Cryobacterium strains.</title>
        <authorList>
            <person name="Liu Q."/>
            <person name="Xin Y.-H."/>
        </authorList>
    </citation>
    <scope>NUCLEOTIDE SEQUENCE [LARGE SCALE GENOMIC DNA]</scope>
    <source>
        <strain evidence="4 6">Hh34</strain>
    </source>
</reference>
<feature type="compositionally biased region" description="Low complexity" evidence="1">
    <location>
        <begin position="51"/>
        <end position="65"/>
    </location>
</feature>
<comment type="caution">
    <text evidence="4">The sequence shown here is derived from an EMBL/GenBank/DDBJ whole genome shotgun (WGS) entry which is preliminary data.</text>
</comment>
<evidence type="ECO:0000313" key="6">
    <source>
        <dbReference type="Proteomes" id="UP000297963"/>
    </source>
</evidence>
<keyword evidence="2" id="KW-1133">Transmembrane helix</keyword>
<sequence length="215" mass="22482">MSTIKQPVGRQSSKVYRRRRFVVGLGLLAVLVILFLIIVQPGVSKGDADSPKTPAAATTESATPTDAATVIPETATAVDGSACDPSAVQVAAITDATNYAADVLPQLSLSLTNIGTTDCVINAGNKQQVFTVMSGEDVYWTSTDCQTNPIDAEVTLKPGVVMPLATPISWDRTRSAVDTCQTESRTAVPAGGASYYLYVTVDGIEAADPALMILN</sequence>
<keyword evidence="2" id="KW-0812">Transmembrane</keyword>
<evidence type="ECO:0000313" key="4">
    <source>
        <dbReference type="EMBL" id="TFB86787.1"/>
    </source>
</evidence>
<feature type="region of interest" description="Disordered" evidence="1">
    <location>
        <begin position="43"/>
        <end position="65"/>
    </location>
</feature>
<dbReference type="AlphaFoldDB" id="A0A1I3D6H9"/>
<reference evidence="3 5" key="1">
    <citation type="submission" date="2016-10" db="EMBL/GenBank/DDBJ databases">
        <authorList>
            <person name="Varghese N."/>
            <person name="Submissions S."/>
        </authorList>
    </citation>
    <scope>NUCLEOTIDE SEQUENCE [LARGE SCALE GENOMIC DNA]</scope>
    <source>
        <strain evidence="3 5">GMCC 1.11211</strain>
    </source>
</reference>
<keyword evidence="5" id="KW-1185">Reference proteome</keyword>
<evidence type="ECO:0000313" key="3">
    <source>
        <dbReference type="EMBL" id="SFH82333.1"/>
    </source>
</evidence>
<dbReference type="EMBL" id="SOFE01000007">
    <property type="protein sequence ID" value="TFB86787.1"/>
    <property type="molecule type" value="Genomic_DNA"/>
</dbReference>